<feature type="domain" description="Alpha-L-rhamnosidase six-hairpin glycosidase" evidence="2">
    <location>
        <begin position="192"/>
        <end position="369"/>
    </location>
</feature>
<dbReference type="EMBL" id="CP139960">
    <property type="protein sequence ID" value="WQD38609.1"/>
    <property type="molecule type" value="Genomic_DNA"/>
</dbReference>
<dbReference type="Proteomes" id="UP001325680">
    <property type="component" value="Chromosome"/>
</dbReference>
<keyword evidence="1" id="KW-0732">Signal</keyword>
<evidence type="ECO:0000313" key="3">
    <source>
        <dbReference type="EMBL" id="WQD38609.1"/>
    </source>
</evidence>
<dbReference type="PANTHER" id="PTHR34987">
    <property type="entry name" value="C, PUTATIVE (AFU_ORTHOLOGUE AFUA_3G02880)-RELATED"/>
    <property type="match status" value="1"/>
</dbReference>
<reference evidence="3 4" key="1">
    <citation type="submission" date="2023-12" db="EMBL/GenBank/DDBJ databases">
        <title>Genome sequencing and assembly of bacterial species from a model synthetic community.</title>
        <authorList>
            <person name="Hogle S.L."/>
        </authorList>
    </citation>
    <scope>NUCLEOTIDE SEQUENCE [LARGE SCALE GENOMIC DNA]</scope>
    <source>
        <strain evidence="3 4">HAMBI_3031</strain>
    </source>
</reference>
<dbReference type="GO" id="GO:0016787">
    <property type="term" value="F:hydrolase activity"/>
    <property type="evidence" value="ECO:0007669"/>
    <property type="project" value="UniProtKB-KW"/>
</dbReference>
<protein>
    <submittedName>
        <fullName evidence="3">Family 78 glycoside hydrolase catalytic domain</fullName>
    </submittedName>
</protein>
<feature type="chain" id="PRO_5047392411" evidence="1">
    <location>
        <begin position="24"/>
        <end position="578"/>
    </location>
</feature>
<dbReference type="PANTHER" id="PTHR34987:SF6">
    <property type="entry name" value="ALPHA-L-RHAMNOSIDASE SIX-HAIRPIN GLYCOSIDASE DOMAIN-CONTAINING PROTEIN"/>
    <property type="match status" value="1"/>
</dbReference>
<dbReference type="Gene3D" id="1.50.10.10">
    <property type="match status" value="1"/>
</dbReference>
<dbReference type="RefSeq" id="WP_114791350.1">
    <property type="nucleotide sequence ID" value="NZ_CP139960.1"/>
</dbReference>
<evidence type="ECO:0000256" key="1">
    <source>
        <dbReference type="SAM" id="SignalP"/>
    </source>
</evidence>
<organism evidence="3 4">
    <name type="scientific">Niabella yanshanensis</name>
    <dbReference type="NCBI Taxonomy" id="577386"/>
    <lineage>
        <taxon>Bacteria</taxon>
        <taxon>Pseudomonadati</taxon>
        <taxon>Bacteroidota</taxon>
        <taxon>Chitinophagia</taxon>
        <taxon>Chitinophagales</taxon>
        <taxon>Chitinophagaceae</taxon>
        <taxon>Niabella</taxon>
    </lineage>
</organism>
<dbReference type="SUPFAM" id="SSF48208">
    <property type="entry name" value="Six-hairpin glycosidases"/>
    <property type="match status" value="1"/>
</dbReference>
<dbReference type="InterPro" id="IPR008928">
    <property type="entry name" value="6-hairpin_glycosidase_sf"/>
</dbReference>
<dbReference type="InterPro" id="IPR012341">
    <property type="entry name" value="6hp_glycosidase-like_sf"/>
</dbReference>
<keyword evidence="4" id="KW-1185">Reference proteome</keyword>
<gene>
    <name evidence="3" type="ORF">U0035_00420</name>
</gene>
<name>A0ABZ0W7U6_9BACT</name>
<dbReference type="InterPro" id="IPR035396">
    <property type="entry name" value="Bac_rhamnosid6H"/>
</dbReference>
<dbReference type="Gene3D" id="2.60.420.10">
    <property type="entry name" value="Maltose phosphorylase, domain 3"/>
    <property type="match status" value="1"/>
</dbReference>
<proteinExistence type="predicted"/>
<accession>A0ABZ0W7U6</accession>
<evidence type="ECO:0000313" key="4">
    <source>
        <dbReference type="Proteomes" id="UP001325680"/>
    </source>
</evidence>
<feature type="signal peptide" evidence="1">
    <location>
        <begin position="1"/>
        <end position="23"/>
    </location>
</feature>
<evidence type="ECO:0000259" key="2">
    <source>
        <dbReference type="Pfam" id="PF17389"/>
    </source>
</evidence>
<keyword evidence="3" id="KW-0378">Hydrolase</keyword>
<sequence>MKKRNALLVLWISVCVLSLNSFAQPKGGTQKIKSSLTREYIYPTRIVWQKGEIAHAGKLLEKGIGQASLNNSNIIILKNKGTDTASILLDFGKELHGSLEIITGMWPAPNNARTIRVRFGESVSETMAELGEHGSTNDHAIRDFKLMLPWLGKAQTGESGFRFVRIDLLDKDAVLQLKEVRAVSTNRDIPYLGSFKSSDERLNKIWQTGAYTVHLNMQDYLWDGIKRDRLVWVGDLHPEVSTVNTVFGYNEVVPKSLDLARNTTPLPGWMSGISTYSMWWIILHYDWYMHHGDLNYLKEQKDYLQSLLKQIVGKVQNGKEKMDGNRFLDWPSSKDTIAIHAGLQAMTIWSLEKGAELCLVMGEEATARLCKETVSKLRTVVPPHNNSKQAAALLSITGMLNPQTAFEEVLSVGGAKNFSTFYGYYMLEAMAKAGKYQEAMDIISTYWGAMLDLGATTFWEDFNMDWLQNAGRIDEMTLPGKVDIHAAYGDYCYVGHRHSFCHGWASGPTVWLSQHVLGIQLAGPGGTTFRVSPNLGNLSFAEGTYPTSLGTIYVKHTKDRKGKVVSIVKAPKGIRIVK</sequence>
<dbReference type="Pfam" id="PF17389">
    <property type="entry name" value="Bac_rhamnosid6H"/>
    <property type="match status" value="1"/>
</dbReference>